<keyword evidence="3 7" id="KW-0378">Hydrolase</keyword>
<dbReference type="EC" id="3.6.4.-" evidence="7"/>
<dbReference type="RefSeq" id="WP_075755531.1">
    <property type="nucleotide sequence ID" value="NZ_LT608335.1"/>
</dbReference>
<dbReference type="Pfam" id="PF20297">
    <property type="entry name" value="MSSS"/>
    <property type="match status" value="1"/>
</dbReference>
<name>A0A212LRN1_9FIRM</name>
<dbReference type="InterPro" id="IPR002625">
    <property type="entry name" value="Smr_dom"/>
</dbReference>
<keyword evidence="7" id="KW-0540">Nuclease</keyword>
<dbReference type="InterPro" id="IPR045076">
    <property type="entry name" value="MutS"/>
</dbReference>
<dbReference type="Gene3D" id="3.40.50.300">
    <property type="entry name" value="P-loop containing nucleotide triphosphate hydrolases"/>
    <property type="match status" value="1"/>
</dbReference>
<accession>A0A212LRN1</accession>
<dbReference type="GO" id="GO:0140664">
    <property type="term" value="F:ATP-dependent DNA damage sensor activity"/>
    <property type="evidence" value="ECO:0007669"/>
    <property type="project" value="InterPro"/>
</dbReference>
<keyword evidence="4 7" id="KW-0067">ATP-binding</keyword>
<evidence type="ECO:0000256" key="1">
    <source>
        <dbReference type="ARBA" id="ARBA00022730"/>
    </source>
</evidence>
<dbReference type="EC" id="3.1.-.-" evidence="7"/>
<dbReference type="GO" id="GO:0045910">
    <property type="term" value="P:negative regulation of DNA recombination"/>
    <property type="evidence" value="ECO:0007669"/>
    <property type="project" value="InterPro"/>
</dbReference>
<comment type="subunit">
    <text evidence="7">Homodimer. Binds to stalled ribosomes, contacting rRNA.</text>
</comment>
<comment type="function">
    <text evidence="7">Endonuclease that is involved in the suppression of homologous recombination and thus may have a key role in the control of bacterial genetic diversity.</text>
</comment>
<evidence type="ECO:0000256" key="6">
    <source>
        <dbReference type="ARBA" id="ARBA00023125"/>
    </source>
</evidence>
<keyword evidence="5 7" id="KW-0694">RNA-binding</keyword>
<evidence type="ECO:0000313" key="10">
    <source>
        <dbReference type="EMBL" id="SCM80213.1"/>
    </source>
</evidence>
<dbReference type="GO" id="GO:0072344">
    <property type="term" value="P:rescue of stalled ribosome"/>
    <property type="evidence" value="ECO:0007669"/>
    <property type="project" value="UniProtKB-UniRule"/>
</dbReference>
<organism evidence="10">
    <name type="scientific">uncultured Sporomusa sp</name>
    <dbReference type="NCBI Taxonomy" id="307249"/>
    <lineage>
        <taxon>Bacteria</taxon>
        <taxon>Bacillati</taxon>
        <taxon>Bacillota</taxon>
        <taxon>Negativicutes</taxon>
        <taxon>Selenomonadales</taxon>
        <taxon>Sporomusaceae</taxon>
        <taxon>Sporomusa</taxon>
        <taxon>environmental samples</taxon>
    </lineage>
</organism>
<dbReference type="InterPro" id="IPR000432">
    <property type="entry name" value="DNA_mismatch_repair_MutS_C"/>
</dbReference>
<dbReference type="GO" id="GO:0005524">
    <property type="term" value="F:ATP binding"/>
    <property type="evidence" value="ECO:0007669"/>
    <property type="project" value="UniProtKB-UniRule"/>
</dbReference>
<dbReference type="PROSITE" id="PS50828">
    <property type="entry name" value="SMR"/>
    <property type="match status" value="1"/>
</dbReference>
<dbReference type="HAMAP" id="MF_00092">
    <property type="entry name" value="MutS2"/>
    <property type="match status" value="1"/>
</dbReference>
<dbReference type="Pfam" id="PF01713">
    <property type="entry name" value="Smr"/>
    <property type="match status" value="1"/>
</dbReference>
<dbReference type="Pfam" id="PF00488">
    <property type="entry name" value="MutS_V"/>
    <property type="match status" value="1"/>
</dbReference>
<dbReference type="SUPFAM" id="SSF52540">
    <property type="entry name" value="P-loop containing nucleoside triphosphate hydrolases"/>
    <property type="match status" value="1"/>
</dbReference>
<gene>
    <name evidence="10" type="primary">mutS</name>
    <name evidence="7" type="synonym">mutS2</name>
    <name evidence="7" type="synonym">rqcU</name>
    <name evidence="10" type="ORF">KL86SPO_30391</name>
</gene>
<dbReference type="SMART" id="SM00533">
    <property type="entry name" value="MUTSd"/>
    <property type="match status" value="1"/>
</dbReference>
<protein>
    <recommendedName>
        <fullName evidence="7">Endonuclease MutS2</fullName>
        <ecNumber evidence="7">3.1.-.-</ecNumber>
    </recommendedName>
    <alternativeName>
        <fullName evidence="7">Ribosome-associated protein quality control-upstream factor</fullName>
        <shortName evidence="7">RQC-upstream factor</shortName>
        <shortName evidence="7">RqcU</shortName>
        <ecNumber evidence="7">3.6.4.-</ecNumber>
    </alternativeName>
</protein>
<dbReference type="GO" id="GO:0006298">
    <property type="term" value="P:mismatch repair"/>
    <property type="evidence" value="ECO:0007669"/>
    <property type="project" value="InterPro"/>
</dbReference>
<dbReference type="NCBIfam" id="TIGR01069">
    <property type="entry name" value="mutS2"/>
    <property type="match status" value="1"/>
</dbReference>
<evidence type="ECO:0000256" key="5">
    <source>
        <dbReference type="ARBA" id="ARBA00022884"/>
    </source>
</evidence>
<dbReference type="FunFam" id="3.40.50.300:FF:000830">
    <property type="entry name" value="Endonuclease MutS2"/>
    <property type="match status" value="1"/>
</dbReference>
<keyword evidence="1 7" id="KW-0699">rRNA-binding</keyword>
<sequence length="789" mass="86194">MEVSVFTTLEFNKIRDMLAERTGSVMGRELTESMIPANDAGEVKRRLAETAEARTVMNQVPAVPLGGIRDVRAGIKRAALGAILEPHELLAVASTLYAARRMKNFLAELPVEIPLLAAMAGQITLLRNIETTIEATVTEQGTIRDDASGELLKIRREIRQSQSRVKERLDSILRSGEYQKYFQDALVTMRGDRYVIPIKQEFRNNFPGIVHDQSSSGATLFIEPMAIVNLNNDIKQLMSAEKNEIERILTVVTGQVANVADVIEDNLTLLARLDFIFAKAKLSIDMRAVQPVINEQGHVNLIQARHPLIASENVVPIDVRLGRHFTTLLITGPNTGGKTVTLKTVGLFALMTQSGLFIPAAADSEMPVIGNIFADIGDEQSIEQSLSTFSGHMTNLVGILKKVAANDLVLIDEIGAGTDPSEGAALAMAILEHMHTIGAKTIATTHYSELKTFAYTRHGIENASVEFDIQTLRPTYRLLIGIPGSSNAFAISQRLGLSESIIGRAKELINKEHADFETVLQALEEQKKSYTLKLDEVNQIKQELTQAKAKALEAERLLAEKKSVTLAKAQEEAAAVVRQARRSAEEIISDLKAQFSEHSGRERQSAIETARRKLKNMSSEVNTLDVDEDEASEVSADMLHPGMNVYITTLKQKGEVLAVSMADVTVQLGALKLTVPLTSCRLLAEESPHITKTKAANAGKPAVMSRVATAARQIDLRGMTIEEAETTLDKYLDEAVLAGLHEVLIIHGKGTGALRKGVRTYLENHSHIVQIRIAELNEGGTGATVARLS</sequence>
<dbReference type="InterPro" id="IPR036187">
    <property type="entry name" value="DNA_mismatch_repair_MutS_sf"/>
</dbReference>
<dbReference type="GO" id="GO:0004519">
    <property type="term" value="F:endonuclease activity"/>
    <property type="evidence" value="ECO:0007669"/>
    <property type="project" value="UniProtKB-UniRule"/>
</dbReference>
<dbReference type="SMART" id="SM00463">
    <property type="entry name" value="SMR"/>
    <property type="match status" value="1"/>
</dbReference>
<dbReference type="PANTHER" id="PTHR48466">
    <property type="entry name" value="OS10G0509000 PROTEIN-RELATED"/>
    <property type="match status" value="1"/>
</dbReference>
<evidence type="ECO:0000256" key="8">
    <source>
        <dbReference type="SAM" id="Coils"/>
    </source>
</evidence>
<dbReference type="InterPro" id="IPR046893">
    <property type="entry name" value="MSSS"/>
</dbReference>
<evidence type="ECO:0000256" key="2">
    <source>
        <dbReference type="ARBA" id="ARBA00022741"/>
    </source>
</evidence>
<dbReference type="InterPro" id="IPR007696">
    <property type="entry name" value="DNA_mismatch_repair_MutS_core"/>
</dbReference>
<dbReference type="GO" id="GO:0030983">
    <property type="term" value="F:mismatched DNA binding"/>
    <property type="evidence" value="ECO:0007669"/>
    <property type="project" value="InterPro"/>
</dbReference>
<feature type="domain" description="Smr" evidence="9">
    <location>
        <begin position="714"/>
        <end position="789"/>
    </location>
</feature>
<dbReference type="EMBL" id="FMJE01000003">
    <property type="protein sequence ID" value="SCM80213.1"/>
    <property type="molecule type" value="Genomic_DNA"/>
</dbReference>
<evidence type="ECO:0000259" key="9">
    <source>
        <dbReference type="PROSITE" id="PS50828"/>
    </source>
</evidence>
<keyword evidence="7 10" id="KW-0255">Endonuclease</keyword>
<dbReference type="SUPFAM" id="SSF160443">
    <property type="entry name" value="SMR domain-like"/>
    <property type="match status" value="1"/>
</dbReference>
<dbReference type="GO" id="GO:0016887">
    <property type="term" value="F:ATP hydrolysis activity"/>
    <property type="evidence" value="ECO:0007669"/>
    <property type="project" value="InterPro"/>
</dbReference>
<dbReference type="PANTHER" id="PTHR48466:SF2">
    <property type="entry name" value="OS10G0509000 PROTEIN"/>
    <property type="match status" value="1"/>
</dbReference>
<keyword evidence="2 7" id="KW-0547">Nucleotide-binding</keyword>
<dbReference type="GO" id="GO:0019843">
    <property type="term" value="F:rRNA binding"/>
    <property type="evidence" value="ECO:0007669"/>
    <property type="project" value="UniProtKB-UniRule"/>
</dbReference>
<comment type="function">
    <text evidence="7">Acts as a ribosome collision sensor, splitting the ribosome into its 2 subunits. Detects stalled/collided 70S ribosomes which it binds and splits by an ATP-hydrolysis driven conformational change. Acts upstream of the ribosome quality control system (RQC), a ribosome-associated complex that mediates the extraction of incompletely synthesized nascent chains from stalled ribosomes and their subsequent degradation. Probably generates substrates for RQC.</text>
</comment>
<dbReference type="SMART" id="SM00534">
    <property type="entry name" value="MUTSac"/>
    <property type="match status" value="1"/>
</dbReference>
<evidence type="ECO:0000256" key="7">
    <source>
        <dbReference type="HAMAP-Rule" id="MF_00092"/>
    </source>
</evidence>
<keyword evidence="8" id="KW-0175">Coiled coil</keyword>
<feature type="coiled-coil region" evidence="8">
    <location>
        <begin position="506"/>
        <end position="627"/>
    </location>
</feature>
<dbReference type="PIRSF" id="PIRSF005814">
    <property type="entry name" value="MutS_YshD"/>
    <property type="match status" value="1"/>
</dbReference>
<dbReference type="InterPro" id="IPR036063">
    <property type="entry name" value="Smr_dom_sf"/>
</dbReference>
<dbReference type="GO" id="GO:0043023">
    <property type="term" value="F:ribosomal large subunit binding"/>
    <property type="evidence" value="ECO:0007669"/>
    <property type="project" value="UniProtKB-UniRule"/>
</dbReference>
<keyword evidence="6 7" id="KW-0238">DNA-binding</keyword>
<evidence type="ECO:0000256" key="4">
    <source>
        <dbReference type="ARBA" id="ARBA00022840"/>
    </source>
</evidence>
<evidence type="ECO:0000256" key="3">
    <source>
        <dbReference type="ARBA" id="ARBA00022801"/>
    </source>
</evidence>
<dbReference type="InterPro" id="IPR005747">
    <property type="entry name" value="MutS2"/>
</dbReference>
<feature type="binding site" evidence="7">
    <location>
        <begin position="332"/>
        <end position="339"/>
    </location>
    <ligand>
        <name>ATP</name>
        <dbReference type="ChEBI" id="CHEBI:30616"/>
    </ligand>
</feature>
<comment type="similarity">
    <text evidence="7">Belongs to the DNA mismatch repair MutS family. MutS2 subfamily.</text>
</comment>
<dbReference type="Gene3D" id="3.30.1370.110">
    <property type="match status" value="1"/>
</dbReference>
<dbReference type="AlphaFoldDB" id="A0A212LRN1"/>
<dbReference type="InterPro" id="IPR027417">
    <property type="entry name" value="P-loop_NTPase"/>
</dbReference>
<dbReference type="CDD" id="cd03280">
    <property type="entry name" value="ABC_MutS2"/>
    <property type="match status" value="1"/>
</dbReference>
<dbReference type="SUPFAM" id="SSF48334">
    <property type="entry name" value="DNA repair protein MutS, domain III"/>
    <property type="match status" value="1"/>
</dbReference>
<dbReference type="CDD" id="cd06503">
    <property type="entry name" value="ATP-synt_Fo_b"/>
    <property type="match status" value="1"/>
</dbReference>
<proteinExistence type="inferred from homology"/>
<reference evidence="10" key="1">
    <citation type="submission" date="2016-08" db="EMBL/GenBank/DDBJ databases">
        <authorList>
            <person name="Seilhamer J.J."/>
        </authorList>
    </citation>
    <scope>NUCLEOTIDE SEQUENCE</scope>
    <source>
        <strain evidence="10">86</strain>
    </source>
</reference>